<feature type="transmembrane region" description="Helical" evidence="1">
    <location>
        <begin position="216"/>
        <end position="236"/>
    </location>
</feature>
<gene>
    <name evidence="2" type="ORF">A3B49_01015</name>
</gene>
<feature type="transmembrane region" description="Helical" evidence="1">
    <location>
        <begin position="313"/>
        <end position="333"/>
    </location>
</feature>
<keyword evidence="1" id="KW-1133">Transmembrane helix</keyword>
<comment type="caution">
    <text evidence="2">The sequence shown here is derived from an EMBL/GenBank/DDBJ whole genome shotgun (WGS) entry which is preliminary data.</text>
</comment>
<dbReference type="AlphaFoldDB" id="A0A1F5MJB8"/>
<evidence type="ECO:0008006" key="4">
    <source>
        <dbReference type="Google" id="ProtNLM"/>
    </source>
</evidence>
<name>A0A1F5MJB8_9BACT</name>
<feature type="transmembrane region" description="Helical" evidence="1">
    <location>
        <begin position="53"/>
        <end position="71"/>
    </location>
</feature>
<evidence type="ECO:0000313" key="2">
    <source>
        <dbReference type="EMBL" id="OGE65452.1"/>
    </source>
</evidence>
<feature type="transmembrane region" description="Helical" evidence="1">
    <location>
        <begin position="171"/>
        <end position="204"/>
    </location>
</feature>
<feature type="transmembrane region" description="Helical" evidence="1">
    <location>
        <begin position="290"/>
        <end position="307"/>
    </location>
</feature>
<organism evidence="2 3">
    <name type="scientific">Candidatus Daviesbacteria bacterium RIFCSPLOWO2_01_FULL_40_24</name>
    <dbReference type="NCBI Taxonomy" id="1797787"/>
    <lineage>
        <taxon>Bacteria</taxon>
        <taxon>Candidatus Daviesiibacteriota</taxon>
    </lineage>
</organism>
<keyword evidence="1" id="KW-0472">Membrane</keyword>
<evidence type="ECO:0000256" key="1">
    <source>
        <dbReference type="SAM" id="Phobius"/>
    </source>
</evidence>
<feature type="transmembrane region" description="Helical" evidence="1">
    <location>
        <begin position="345"/>
        <end position="367"/>
    </location>
</feature>
<keyword evidence="1" id="KW-0812">Transmembrane</keyword>
<proteinExistence type="predicted"/>
<reference evidence="2 3" key="1">
    <citation type="journal article" date="2016" name="Nat. Commun.">
        <title>Thousands of microbial genomes shed light on interconnected biogeochemical processes in an aquifer system.</title>
        <authorList>
            <person name="Anantharaman K."/>
            <person name="Brown C.T."/>
            <person name="Hug L.A."/>
            <person name="Sharon I."/>
            <person name="Castelle C.J."/>
            <person name="Probst A.J."/>
            <person name="Thomas B.C."/>
            <person name="Singh A."/>
            <person name="Wilkins M.J."/>
            <person name="Karaoz U."/>
            <person name="Brodie E.L."/>
            <person name="Williams K.H."/>
            <person name="Hubbard S.S."/>
            <person name="Banfield J.F."/>
        </authorList>
    </citation>
    <scope>NUCLEOTIDE SEQUENCE [LARGE SCALE GENOMIC DNA]</scope>
</reference>
<dbReference type="Proteomes" id="UP000178017">
    <property type="component" value="Unassembled WGS sequence"/>
</dbReference>
<sequence>MILIFLILFLVGIFTHHASFLLAIYGDEWIDIYEFISENGRDQYPYFSPLPGILKYLAPWGSSFFIVGNLYKIFGTDYMPYYIVSFLFRMFATFSIYLFCQEIGRTMIKQTNSQVKLLSFLIALFFLVSYTGIQNTDWAHYMNIYLASAFYIISTYFQINFYQRFKTKDLWLHLLFITLSLISGSVRMFPLVFAIPVMDFIILLIYRKDYQKVRQIFVKFVGFLLIVVSLWGAGLFGGPFGVYSYGEWSFNKFLSVVISDIPGAIGTYLHWLGVLVVPDGSILGLFSIKLIGSIILLSILVTILKLVKGNNSYLWSAIFGCNFLIFMLEMWYYNPILLIDSSHRYLWVNFVTLLFYLTVILFLVIKNNSLPRVLVYVVLVLLILIHLSSTKAIYRYWLENGRSSEFIKLTEQQIVNRFTSPIKAPVAIYLDVDDARVAHSVIFGLGFKIMVLSKTWDKQFYPVVYDDLKILKKDLDLKKSERWSKEDLIQGVYAYRIRDKRISDITDEVRLLLSQ</sequence>
<feature type="transmembrane region" description="Helical" evidence="1">
    <location>
        <begin position="140"/>
        <end position="159"/>
    </location>
</feature>
<protein>
    <recommendedName>
        <fullName evidence="4">Glycosyltransferase RgtA/B/C/D-like domain-containing protein</fullName>
    </recommendedName>
</protein>
<feature type="transmembrane region" description="Helical" evidence="1">
    <location>
        <begin position="117"/>
        <end position="133"/>
    </location>
</feature>
<accession>A0A1F5MJB8</accession>
<feature type="transmembrane region" description="Helical" evidence="1">
    <location>
        <begin position="373"/>
        <end position="394"/>
    </location>
</feature>
<dbReference type="EMBL" id="MFDO01000018">
    <property type="protein sequence ID" value="OGE65452.1"/>
    <property type="molecule type" value="Genomic_DNA"/>
</dbReference>
<feature type="transmembrane region" description="Helical" evidence="1">
    <location>
        <begin position="78"/>
        <end position="97"/>
    </location>
</feature>
<evidence type="ECO:0000313" key="3">
    <source>
        <dbReference type="Proteomes" id="UP000178017"/>
    </source>
</evidence>